<gene>
    <name evidence="2" type="ORF">CLOHYLEM_06496</name>
</gene>
<organism evidence="2 3">
    <name type="scientific">[Clostridium] hylemonae DSM 15053</name>
    <dbReference type="NCBI Taxonomy" id="553973"/>
    <lineage>
        <taxon>Bacteria</taxon>
        <taxon>Bacillati</taxon>
        <taxon>Bacillota</taxon>
        <taxon>Clostridia</taxon>
        <taxon>Lachnospirales</taxon>
        <taxon>Lachnospiraceae</taxon>
    </lineage>
</organism>
<reference evidence="2" key="1">
    <citation type="submission" date="2009-02" db="EMBL/GenBank/DDBJ databases">
        <authorList>
            <person name="Fulton L."/>
            <person name="Clifton S."/>
            <person name="Fulton B."/>
            <person name="Xu J."/>
            <person name="Minx P."/>
            <person name="Pepin K.H."/>
            <person name="Johnson M."/>
            <person name="Bhonagiri V."/>
            <person name="Nash W.E."/>
            <person name="Mardis E.R."/>
            <person name="Wilson R.K."/>
        </authorList>
    </citation>
    <scope>NUCLEOTIDE SEQUENCE [LARGE SCALE GENOMIC DNA]</scope>
    <source>
        <strain evidence="2">DSM 15053</strain>
    </source>
</reference>
<proteinExistence type="predicted"/>
<dbReference type="EMBL" id="ABYI02000027">
    <property type="protein sequence ID" value="EEG73386.1"/>
    <property type="molecule type" value="Genomic_DNA"/>
</dbReference>
<feature type="region of interest" description="Disordered" evidence="1">
    <location>
        <begin position="1"/>
        <end position="24"/>
    </location>
</feature>
<keyword evidence="3" id="KW-1185">Reference proteome</keyword>
<sequence>MFRNLDDEQAKGRVHRGVKARSEAGVGAVAAERAGIRHGNVISNNIPESL</sequence>
<dbReference type="Proteomes" id="UP000004893">
    <property type="component" value="Unassembled WGS sequence"/>
</dbReference>
<accession>C0C336</accession>
<evidence type="ECO:0000313" key="3">
    <source>
        <dbReference type="Proteomes" id="UP000004893"/>
    </source>
</evidence>
<dbReference type="HOGENOM" id="CLU_3116345_0_0_9"/>
<dbReference type="AlphaFoldDB" id="C0C336"/>
<reference evidence="2" key="2">
    <citation type="submission" date="2013-06" db="EMBL/GenBank/DDBJ databases">
        <title>Draft genome sequence of Clostridium hylemonae (DSM 15053).</title>
        <authorList>
            <person name="Sudarsanam P."/>
            <person name="Ley R."/>
            <person name="Guruge J."/>
            <person name="Turnbaugh P.J."/>
            <person name="Mahowald M."/>
            <person name="Liep D."/>
            <person name="Gordon J."/>
        </authorList>
    </citation>
    <scope>NUCLEOTIDE SEQUENCE</scope>
    <source>
        <strain evidence="2">DSM 15053</strain>
    </source>
</reference>
<feature type="compositionally biased region" description="Basic and acidic residues" evidence="1">
    <location>
        <begin position="1"/>
        <end position="11"/>
    </location>
</feature>
<protein>
    <submittedName>
        <fullName evidence="2">Uncharacterized protein</fullName>
    </submittedName>
</protein>
<comment type="caution">
    <text evidence="2">The sequence shown here is derived from an EMBL/GenBank/DDBJ whole genome shotgun (WGS) entry which is preliminary data.</text>
</comment>
<evidence type="ECO:0000256" key="1">
    <source>
        <dbReference type="SAM" id="MobiDB-lite"/>
    </source>
</evidence>
<name>C0C336_9FIRM</name>
<evidence type="ECO:0000313" key="2">
    <source>
        <dbReference type="EMBL" id="EEG73386.1"/>
    </source>
</evidence>